<reference evidence="8 9" key="1">
    <citation type="submission" date="2016-03" db="EMBL/GenBank/DDBJ databases">
        <title>Draft genome sequence of the Fonsecaea monophora CBS 269.37.</title>
        <authorList>
            <person name="Bombassaro A."/>
            <person name="Vinicius W.A."/>
            <person name="De Hoog S."/>
            <person name="Sun J."/>
            <person name="Souza E.M."/>
            <person name="Raittz R.T."/>
            <person name="Costa F."/>
            <person name="Leao A.C."/>
            <person name="Tadra-Sfeir M.Z."/>
            <person name="Baura V."/>
            <person name="Balsanelli E."/>
            <person name="Pedrosa F.O."/>
            <person name="Moreno L.F."/>
            <person name="Steffens M.B."/>
            <person name="Xi L."/>
            <person name="Bocca A.L."/>
            <person name="Felipe M.S."/>
            <person name="Teixeira M."/>
            <person name="Telles Filho F.Q."/>
            <person name="Azevedo C.M."/>
            <person name="Gomes R."/>
            <person name="Vicente V.A."/>
        </authorList>
    </citation>
    <scope>NUCLEOTIDE SEQUENCE [LARGE SCALE GENOMIC DNA]</scope>
    <source>
        <strain evidence="8 9">CBS 269.37</strain>
    </source>
</reference>
<comment type="caution">
    <text evidence="8">The sequence shown here is derived from an EMBL/GenBank/DDBJ whole genome shotgun (WGS) entry which is preliminary data.</text>
</comment>
<feature type="transmembrane region" description="Helical" evidence="6">
    <location>
        <begin position="382"/>
        <end position="403"/>
    </location>
</feature>
<feature type="transmembrane region" description="Helical" evidence="6">
    <location>
        <begin position="409"/>
        <end position="430"/>
    </location>
</feature>
<evidence type="ECO:0000313" key="9">
    <source>
        <dbReference type="Proteomes" id="UP000077002"/>
    </source>
</evidence>
<keyword evidence="4 6" id="KW-1133">Transmembrane helix</keyword>
<dbReference type="PANTHER" id="PTHR23501">
    <property type="entry name" value="MAJOR FACILITATOR SUPERFAMILY"/>
    <property type="match status" value="1"/>
</dbReference>
<dbReference type="Pfam" id="PF06609">
    <property type="entry name" value="TRI12"/>
    <property type="match status" value="1"/>
</dbReference>
<accession>A0A177F4V0</accession>
<feature type="transmembrane region" description="Helical" evidence="6">
    <location>
        <begin position="356"/>
        <end position="375"/>
    </location>
</feature>
<evidence type="ECO:0000256" key="2">
    <source>
        <dbReference type="ARBA" id="ARBA00022448"/>
    </source>
</evidence>
<dbReference type="GO" id="GO:0022857">
    <property type="term" value="F:transmembrane transporter activity"/>
    <property type="evidence" value="ECO:0007669"/>
    <property type="project" value="InterPro"/>
</dbReference>
<dbReference type="SUPFAM" id="SSF103473">
    <property type="entry name" value="MFS general substrate transporter"/>
    <property type="match status" value="1"/>
</dbReference>
<dbReference type="PROSITE" id="PS50850">
    <property type="entry name" value="MFS"/>
    <property type="match status" value="1"/>
</dbReference>
<dbReference type="InterPro" id="IPR020846">
    <property type="entry name" value="MFS_dom"/>
</dbReference>
<feature type="transmembrane region" description="Helical" evidence="6">
    <location>
        <begin position="442"/>
        <end position="464"/>
    </location>
</feature>
<name>A0A177F4V0_9EURO</name>
<evidence type="ECO:0000256" key="1">
    <source>
        <dbReference type="ARBA" id="ARBA00004141"/>
    </source>
</evidence>
<keyword evidence="2" id="KW-0813">Transport</keyword>
<dbReference type="InterPro" id="IPR036259">
    <property type="entry name" value="MFS_trans_sf"/>
</dbReference>
<feature type="transmembrane region" description="Helical" evidence="6">
    <location>
        <begin position="529"/>
        <end position="551"/>
    </location>
</feature>
<evidence type="ECO:0000256" key="5">
    <source>
        <dbReference type="ARBA" id="ARBA00023136"/>
    </source>
</evidence>
<feature type="transmembrane region" description="Helical" evidence="6">
    <location>
        <begin position="174"/>
        <end position="192"/>
    </location>
</feature>
<evidence type="ECO:0000256" key="3">
    <source>
        <dbReference type="ARBA" id="ARBA00022692"/>
    </source>
</evidence>
<keyword evidence="5 6" id="KW-0472">Membrane</keyword>
<dbReference type="GO" id="GO:0005886">
    <property type="term" value="C:plasma membrane"/>
    <property type="evidence" value="ECO:0007669"/>
    <property type="project" value="TreeGrafter"/>
</dbReference>
<feature type="transmembrane region" description="Helical" evidence="6">
    <location>
        <begin position="315"/>
        <end position="336"/>
    </location>
</feature>
<organism evidence="8 9">
    <name type="scientific">Fonsecaea monophora</name>
    <dbReference type="NCBI Taxonomy" id="254056"/>
    <lineage>
        <taxon>Eukaryota</taxon>
        <taxon>Fungi</taxon>
        <taxon>Dikarya</taxon>
        <taxon>Ascomycota</taxon>
        <taxon>Pezizomycotina</taxon>
        <taxon>Eurotiomycetes</taxon>
        <taxon>Chaetothyriomycetidae</taxon>
        <taxon>Chaetothyriales</taxon>
        <taxon>Herpotrichiellaceae</taxon>
        <taxon>Fonsecaea</taxon>
    </lineage>
</organism>
<evidence type="ECO:0000256" key="4">
    <source>
        <dbReference type="ARBA" id="ARBA00022989"/>
    </source>
</evidence>
<feature type="transmembrane region" description="Helical" evidence="6">
    <location>
        <begin position="49"/>
        <end position="67"/>
    </location>
</feature>
<keyword evidence="3 6" id="KW-0812">Transmembrane</keyword>
<feature type="transmembrane region" description="Helical" evidence="6">
    <location>
        <begin position="204"/>
        <end position="224"/>
    </location>
</feature>
<evidence type="ECO:0000259" key="7">
    <source>
        <dbReference type="PROSITE" id="PS50850"/>
    </source>
</evidence>
<feature type="transmembrane region" description="Helical" evidence="6">
    <location>
        <begin position="116"/>
        <end position="135"/>
    </location>
</feature>
<comment type="subcellular location">
    <subcellularLocation>
        <location evidence="1">Membrane</location>
        <topology evidence="1">Multi-pass membrane protein</topology>
    </subcellularLocation>
</comment>
<dbReference type="Gene3D" id="1.20.1250.20">
    <property type="entry name" value="MFS general substrate transporter like domains"/>
    <property type="match status" value="2"/>
</dbReference>
<keyword evidence="9" id="KW-1185">Reference proteome</keyword>
<gene>
    <name evidence="8" type="ORF">AYO21_06479</name>
</gene>
<dbReference type="PANTHER" id="PTHR23501:SF195">
    <property type="entry name" value="PEP5"/>
    <property type="match status" value="1"/>
</dbReference>
<dbReference type="Proteomes" id="UP000077002">
    <property type="component" value="Unassembled WGS sequence"/>
</dbReference>
<feature type="transmembrane region" description="Helical" evidence="6">
    <location>
        <begin position="87"/>
        <end position="109"/>
    </location>
</feature>
<dbReference type="RefSeq" id="XP_022511227.1">
    <property type="nucleotide sequence ID" value="XM_022656439.1"/>
</dbReference>
<dbReference type="AlphaFoldDB" id="A0A177F4V0"/>
<evidence type="ECO:0000256" key="6">
    <source>
        <dbReference type="SAM" id="Phobius"/>
    </source>
</evidence>
<dbReference type="EMBL" id="LVKK01000045">
    <property type="protein sequence ID" value="OAG39275.1"/>
    <property type="molecule type" value="Genomic_DNA"/>
</dbReference>
<sequence length="577" mass="62820">MTAIIKEAGGPDHGAESDIKHQMEMAEYEKQPISIEQQQVEEPVVTPKTWVVVMILSLGYGVSFWPVPAMAAVGTGIAAGFGNAADAAWFIPAWTLSITVCFMICGANTDLLGRRWFLVGGNVFCFIGEIIIATAKNNTAVIVGMALAGFGGGNCQMAAFALSELLPNKWRHIGVVLADLSVFVAVTIAPVTGRYGLITDTWQWNFYSGAIAQAFSFVGLYLLYFPPAHPYNMDPRQLIKELDYLGMALFTAGAVPVLMGLVYTTIYPSSDLHVVVSFAVGFFILILFALWETFGHTKHPLTPTYMFTSSYGRDLTAPCIALGMINMFYYSSSILWPTMINVFYTDNGSDWRYASLLSIVQGLAITTGGTLLAIFGRRIRHWHWQMGGTFTITVVFGVLLALGNPHNKGLMIACTFLCQMAYAWCVYLAIAVSQMGVDHRDLGHSGGISGVARFAAGTIGVAIYTTVLSKTVTKRIAEYVPAAARAAGLPTSRINDLILALGKPNLDQAFPAPVAVAATKAWQRAYEKAIQNVCWCSLAFGIVGIIACVLCKDIEPKMNDKIEVYMENTEYADRNQR</sequence>
<dbReference type="OrthoDB" id="4139357at2759"/>
<proteinExistence type="predicted"/>
<feature type="domain" description="Major facilitator superfamily (MFS) profile" evidence="7">
    <location>
        <begin position="52"/>
        <end position="559"/>
    </location>
</feature>
<feature type="transmembrane region" description="Helical" evidence="6">
    <location>
        <begin position="244"/>
        <end position="266"/>
    </location>
</feature>
<feature type="transmembrane region" description="Helical" evidence="6">
    <location>
        <begin position="272"/>
        <end position="294"/>
    </location>
</feature>
<dbReference type="InterPro" id="IPR010573">
    <property type="entry name" value="MFS_Str1/Tri12-like"/>
</dbReference>
<dbReference type="GeneID" id="34601638"/>
<protein>
    <recommendedName>
        <fullName evidence="7">Major facilitator superfamily (MFS) profile domain-containing protein</fullName>
    </recommendedName>
</protein>
<evidence type="ECO:0000313" key="8">
    <source>
        <dbReference type="EMBL" id="OAG39275.1"/>
    </source>
</evidence>